<keyword evidence="3 10" id="KW-0663">Pyridoxal phosphate</keyword>
<dbReference type="Pfam" id="PF01174">
    <property type="entry name" value="SNO"/>
    <property type="match status" value="1"/>
</dbReference>
<dbReference type="PANTHER" id="PTHR31559">
    <property type="entry name" value="PYRIDOXAL 5'-PHOSPHATE SYNTHASE SUBUNIT SNO"/>
    <property type="match status" value="1"/>
</dbReference>
<feature type="binding site" evidence="10 12">
    <location>
        <begin position="46"/>
        <end position="48"/>
    </location>
    <ligand>
        <name>L-glutamine</name>
        <dbReference type="ChEBI" id="CHEBI:58359"/>
    </ligand>
</feature>
<dbReference type="NCBIfam" id="NF010050">
    <property type="entry name" value="PRK13526.1"/>
    <property type="match status" value="1"/>
</dbReference>
<feature type="active site" description="Nucleophile" evidence="10 11">
    <location>
        <position position="77"/>
    </location>
</feature>
<dbReference type="EMBL" id="AFNU02000004">
    <property type="protein sequence ID" value="ERJ12526.1"/>
    <property type="molecule type" value="Genomic_DNA"/>
</dbReference>
<evidence type="ECO:0000256" key="7">
    <source>
        <dbReference type="ARBA" id="ARBA00049534"/>
    </source>
</evidence>
<name>F7PWX6_9MOLU</name>
<dbReference type="GO" id="GO:0004359">
    <property type="term" value="F:glutaminase activity"/>
    <property type="evidence" value="ECO:0007669"/>
    <property type="project" value="UniProtKB-UniRule"/>
</dbReference>
<keyword evidence="4 10" id="KW-0315">Glutamine amidotransferase</keyword>
<comment type="catalytic activity">
    <reaction evidence="6 10">
        <text>aldehydo-D-ribose 5-phosphate + D-glyceraldehyde 3-phosphate + L-glutamine = pyridoxal 5'-phosphate + L-glutamate + phosphate + 3 H2O + H(+)</text>
        <dbReference type="Rhea" id="RHEA:31507"/>
        <dbReference type="ChEBI" id="CHEBI:15377"/>
        <dbReference type="ChEBI" id="CHEBI:15378"/>
        <dbReference type="ChEBI" id="CHEBI:29985"/>
        <dbReference type="ChEBI" id="CHEBI:43474"/>
        <dbReference type="ChEBI" id="CHEBI:58273"/>
        <dbReference type="ChEBI" id="CHEBI:58359"/>
        <dbReference type="ChEBI" id="CHEBI:59776"/>
        <dbReference type="ChEBI" id="CHEBI:597326"/>
        <dbReference type="EC" id="4.3.3.6"/>
    </reaction>
</comment>
<dbReference type="Proteomes" id="UP000005707">
    <property type="component" value="Unassembled WGS sequence"/>
</dbReference>
<proteinExistence type="inferred from homology"/>
<organism evidence="13 14">
    <name type="scientific">Haloplasma contractile SSD-17B</name>
    <dbReference type="NCBI Taxonomy" id="1033810"/>
    <lineage>
        <taxon>Bacteria</taxon>
        <taxon>Bacillati</taxon>
        <taxon>Mycoplasmatota</taxon>
        <taxon>Mollicutes</taxon>
        <taxon>Haloplasmatales</taxon>
        <taxon>Haloplasmataceae</taxon>
        <taxon>Haloplasma</taxon>
    </lineage>
</organism>
<keyword evidence="5 10" id="KW-0456">Lyase</keyword>
<dbReference type="EC" id="3.5.1.2" evidence="10"/>
<keyword evidence="14" id="KW-1185">Reference proteome</keyword>
<reference evidence="13 14" key="1">
    <citation type="journal article" date="2011" name="J. Bacteriol.">
        <title>Genome sequence of Haloplasma contractile, an unusual contractile bacterium from a deep-sea anoxic brine lake.</title>
        <authorList>
            <person name="Antunes A."/>
            <person name="Alam I."/>
            <person name="El Dorry H."/>
            <person name="Siam R."/>
            <person name="Robertson A."/>
            <person name="Bajic V.B."/>
            <person name="Stingl U."/>
        </authorList>
    </citation>
    <scope>NUCLEOTIDE SEQUENCE [LARGE SCALE GENOMIC DNA]</scope>
    <source>
        <strain evidence="13 14">SSD-17B</strain>
    </source>
</reference>
<feature type="binding site" evidence="10 12">
    <location>
        <begin position="130"/>
        <end position="131"/>
    </location>
    <ligand>
        <name>L-glutamine</name>
        <dbReference type="ChEBI" id="CHEBI:58359"/>
    </ligand>
</feature>
<dbReference type="InterPro" id="IPR021196">
    <property type="entry name" value="PdxT/SNO_CS"/>
</dbReference>
<dbReference type="RefSeq" id="WP_008824895.1">
    <property type="nucleotide sequence ID" value="NZ_AFNU02000004.1"/>
</dbReference>
<dbReference type="PROSITE" id="PS51273">
    <property type="entry name" value="GATASE_TYPE_1"/>
    <property type="match status" value="1"/>
</dbReference>
<feature type="binding site" evidence="10 12">
    <location>
        <position position="103"/>
    </location>
    <ligand>
        <name>L-glutamine</name>
        <dbReference type="ChEBI" id="CHEBI:58359"/>
    </ligand>
</feature>
<dbReference type="PIRSF" id="PIRSF005639">
    <property type="entry name" value="Glut_amidoT_SNO"/>
    <property type="match status" value="1"/>
</dbReference>
<dbReference type="STRING" id="1033810.HLPCO_001512"/>
<dbReference type="AlphaFoldDB" id="F7PWX6"/>
<comment type="caution">
    <text evidence="13">The sequence shown here is derived from an EMBL/GenBank/DDBJ whole genome shotgun (WGS) entry which is preliminary data.</text>
</comment>
<dbReference type="GO" id="GO:0005829">
    <property type="term" value="C:cytosol"/>
    <property type="evidence" value="ECO:0007669"/>
    <property type="project" value="TreeGrafter"/>
</dbReference>
<dbReference type="GO" id="GO:1903600">
    <property type="term" value="C:glutaminase complex"/>
    <property type="evidence" value="ECO:0007669"/>
    <property type="project" value="TreeGrafter"/>
</dbReference>
<dbReference type="PANTHER" id="PTHR31559:SF0">
    <property type="entry name" value="PYRIDOXAL 5'-PHOSPHATE SYNTHASE SUBUNIT SNO1-RELATED"/>
    <property type="match status" value="1"/>
</dbReference>
<dbReference type="GO" id="GO:0036381">
    <property type="term" value="F:pyridoxal 5'-phosphate synthase (glutamine hydrolysing) activity"/>
    <property type="evidence" value="ECO:0007669"/>
    <property type="project" value="UniProtKB-UniRule"/>
</dbReference>
<dbReference type="GO" id="GO:0006543">
    <property type="term" value="P:L-glutamine catabolic process"/>
    <property type="evidence" value="ECO:0007669"/>
    <property type="project" value="UniProtKB-UniRule"/>
</dbReference>
<dbReference type="GO" id="GO:0042823">
    <property type="term" value="P:pyridoxal phosphate biosynthetic process"/>
    <property type="evidence" value="ECO:0007669"/>
    <property type="project" value="UniProtKB-UniRule"/>
</dbReference>
<dbReference type="OrthoDB" id="9810320at2"/>
<evidence type="ECO:0000256" key="6">
    <source>
        <dbReference type="ARBA" id="ARBA00047992"/>
    </source>
</evidence>
<dbReference type="FunCoup" id="F7PWX6">
    <property type="interactions" value="155"/>
</dbReference>
<dbReference type="eggNOG" id="COG0311">
    <property type="taxonomic scope" value="Bacteria"/>
</dbReference>
<dbReference type="FunFam" id="3.40.50.880:FF:000010">
    <property type="entry name" value="uncharacterized protein LOC100176842 isoform X2"/>
    <property type="match status" value="1"/>
</dbReference>
<gene>
    <name evidence="10 13" type="primary">pdxT</name>
    <name evidence="13" type="ORF">HLPCO_001512</name>
</gene>
<dbReference type="GO" id="GO:0008614">
    <property type="term" value="P:pyridoxine metabolic process"/>
    <property type="evidence" value="ECO:0007669"/>
    <property type="project" value="TreeGrafter"/>
</dbReference>
<comment type="similarity">
    <text evidence="1 10">Belongs to the glutaminase PdxT/SNO family.</text>
</comment>
<dbReference type="InterPro" id="IPR002161">
    <property type="entry name" value="PdxT/SNO"/>
</dbReference>
<dbReference type="GO" id="GO:0016740">
    <property type="term" value="F:transferase activity"/>
    <property type="evidence" value="ECO:0007669"/>
    <property type="project" value="UniProtKB-KW"/>
</dbReference>
<evidence type="ECO:0000256" key="3">
    <source>
        <dbReference type="ARBA" id="ARBA00022898"/>
    </source>
</evidence>
<dbReference type="EC" id="4.3.3.6" evidence="10"/>
<dbReference type="InParanoid" id="F7PWX6"/>
<evidence type="ECO:0000313" key="13">
    <source>
        <dbReference type="EMBL" id="ERJ12526.1"/>
    </source>
</evidence>
<dbReference type="Gene3D" id="3.40.50.880">
    <property type="match status" value="1"/>
</dbReference>
<evidence type="ECO:0000256" key="9">
    <source>
        <dbReference type="ARBA" id="ARBA00064749"/>
    </source>
</evidence>
<dbReference type="PROSITE" id="PS51274">
    <property type="entry name" value="GATASE_COBBQ"/>
    <property type="match status" value="1"/>
</dbReference>
<reference evidence="13 14" key="2">
    <citation type="journal article" date="2013" name="PLoS ONE">
        <title>INDIGO - INtegrated Data Warehouse of MIcrobial GenOmes with Examples from the Red Sea Extremophiles.</title>
        <authorList>
            <person name="Alam I."/>
            <person name="Antunes A."/>
            <person name="Kamau A.A."/>
            <person name="Ba Alawi W."/>
            <person name="Kalkatawi M."/>
            <person name="Stingl U."/>
            <person name="Bajic V.B."/>
        </authorList>
    </citation>
    <scope>NUCLEOTIDE SEQUENCE [LARGE SCALE GENOMIC DNA]</scope>
    <source>
        <strain evidence="13 14">SSD-17B</strain>
    </source>
</reference>
<comment type="subunit">
    <text evidence="9 10">In the presence of PdxS, forms a dodecamer of heterodimers. Only shows activity in the heterodimer.</text>
</comment>
<comment type="pathway">
    <text evidence="10">Cofactor biosynthesis; pyridoxal 5'-phosphate biosynthesis.</text>
</comment>
<sequence length="190" mass="21488">MKLGVLALQGSYIDHLKYFSKLNEDTILVKEPEQLKDIDALIIPGGESTTMRRLIDKYKFMDELKSFCKQKPVFGTCAGMIILAKEVIDNPTHIGILDVRVRRNAFGRQVDSFEEDVEVTGVGPVEGVYIRAPYIEHVGNQVEVIGKHKEHVVAVKQGNILATSFHPELTDDYKIAEYFINMVDKHKEQA</sequence>
<comment type="function">
    <text evidence="8 10">Catalyzes the hydrolysis of glutamine to glutamate and ammonia as part of the biosynthesis of pyridoxal 5'-phosphate. The resulting ammonia molecule is channeled to the active site of PdxS.</text>
</comment>
<evidence type="ECO:0000256" key="8">
    <source>
        <dbReference type="ARBA" id="ARBA00054599"/>
    </source>
</evidence>
<dbReference type="UniPathway" id="UPA00245"/>
<evidence type="ECO:0000256" key="5">
    <source>
        <dbReference type="ARBA" id="ARBA00023239"/>
    </source>
</evidence>
<evidence type="ECO:0000256" key="11">
    <source>
        <dbReference type="PIRSR" id="PIRSR005639-1"/>
    </source>
</evidence>
<accession>F7PWX6</accession>
<keyword evidence="13" id="KW-0808">Transferase</keyword>
<comment type="catalytic activity">
    <reaction evidence="7 10">
        <text>L-glutamine + H2O = L-glutamate + NH4(+)</text>
        <dbReference type="Rhea" id="RHEA:15889"/>
        <dbReference type="ChEBI" id="CHEBI:15377"/>
        <dbReference type="ChEBI" id="CHEBI:28938"/>
        <dbReference type="ChEBI" id="CHEBI:29985"/>
        <dbReference type="ChEBI" id="CHEBI:58359"/>
        <dbReference type="EC" id="3.5.1.2"/>
    </reaction>
</comment>
<feature type="active site" description="Charge relay system" evidence="10 11">
    <location>
        <position position="168"/>
    </location>
</feature>
<protein>
    <recommendedName>
        <fullName evidence="10">Pyridoxal 5'-phosphate synthase subunit PdxT</fullName>
        <ecNumber evidence="10">4.3.3.6</ecNumber>
    </recommendedName>
    <alternativeName>
        <fullName evidence="10">Pdx2</fullName>
    </alternativeName>
    <alternativeName>
        <fullName evidence="10">Pyridoxal 5'-phosphate synthase glutaminase subunit</fullName>
        <ecNumber evidence="10">3.5.1.2</ecNumber>
    </alternativeName>
</protein>
<dbReference type="InterPro" id="IPR029062">
    <property type="entry name" value="Class_I_gatase-like"/>
</dbReference>
<evidence type="ECO:0000256" key="10">
    <source>
        <dbReference type="HAMAP-Rule" id="MF_01615"/>
    </source>
</evidence>
<dbReference type="PROSITE" id="PS51130">
    <property type="entry name" value="PDXT_SNO_2"/>
    <property type="match status" value="1"/>
</dbReference>
<dbReference type="PROSITE" id="PS01236">
    <property type="entry name" value="PDXT_SNO_1"/>
    <property type="match status" value="1"/>
</dbReference>
<keyword evidence="2 10" id="KW-0378">Hydrolase</keyword>
<dbReference type="NCBIfam" id="TIGR03800">
    <property type="entry name" value="PLP_synth_Pdx2"/>
    <property type="match status" value="1"/>
</dbReference>
<dbReference type="HAMAP" id="MF_01615">
    <property type="entry name" value="PdxT"/>
    <property type="match status" value="1"/>
</dbReference>
<evidence type="ECO:0000256" key="4">
    <source>
        <dbReference type="ARBA" id="ARBA00022962"/>
    </source>
</evidence>
<dbReference type="CDD" id="cd01749">
    <property type="entry name" value="GATase1_PB"/>
    <property type="match status" value="1"/>
</dbReference>
<evidence type="ECO:0000313" key="14">
    <source>
        <dbReference type="Proteomes" id="UP000005707"/>
    </source>
</evidence>
<evidence type="ECO:0000256" key="12">
    <source>
        <dbReference type="PIRSR" id="PIRSR005639-2"/>
    </source>
</evidence>
<evidence type="ECO:0000256" key="1">
    <source>
        <dbReference type="ARBA" id="ARBA00008345"/>
    </source>
</evidence>
<evidence type="ECO:0000256" key="2">
    <source>
        <dbReference type="ARBA" id="ARBA00022801"/>
    </source>
</evidence>
<dbReference type="SUPFAM" id="SSF52317">
    <property type="entry name" value="Class I glutamine amidotransferase-like"/>
    <property type="match status" value="1"/>
</dbReference>
<feature type="active site" description="Charge relay system" evidence="10 11">
    <location>
        <position position="166"/>
    </location>
</feature>